<evidence type="ECO:0000313" key="2">
    <source>
        <dbReference type="EMBL" id="GFR52014.1"/>
    </source>
</evidence>
<dbReference type="Proteomes" id="UP001054857">
    <property type="component" value="Unassembled WGS sequence"/>
</dbReference>
<protein>
    <submittedName>
        <fullName evidence="2">Uncharacterized protein</fullName>
    </submittedName>
</protein>
<gene>
    <name evidence="2" type="ORF">Agub_g14437</name>
</gene>
<evidence type="ECO:0000256" key="1">
    <source>
        <dbReference type="SAM" id="MobiDB-lite"/>
    </source>
</evidence>
<reference evidence="2 3" key="1">
    <citation type="journal article" date="2021" name="Sci. Rep.">
        <title>Genome sequencing of the multicellular alga Astrephomene provides insights into convergent evolution of germ-soma differentiation.</title>
        <authorList>
            <person name="Yamashita S."/>
            <person name="Yamamoto K."/>
            <person name="Matsuzaki R."/>
            <person name="Suzuki S."/>
            <person name="Yamaguchi H."/>
            <person name="Hirooka S."/>
            <person name="Minakuchi Y."/>
            <person name="Miyagishima S."/>
            <person name="Kawachi M."/>
            <person name="Toyoda A."/>
            <person name="Nozaki H."/>
        </authorList>
    </citation>
    <scope>NUCLEOTIDE SEQUENCE [LARGE SCALE GENOMIC DNA]</scope>
    <source>
        <strain evidence="2 3">NIES-4017</strain>
    </source>
</reference>
<feature type="region of interest" description="Disordered" evidence="1">
    <location>
        <begin position="595"/>
        <end position="638"/>
    </location>
</feature>
<proteinExistence type="predicted"/>
<organism evidence="2 3">
    <name type="scientific">Astrephomene gubernaculifera</name>
    <dbReference type="NCBI Taxonomy" id="47775"/>
    <lineage>
        <taxon>Eukaryota</taxon>
        <taxon>Viridiplantae</taxon>
        <taxon>Chlorophyta</taxon>
        <taxon>core chlorophytes</taxon>
        <taxon>Chlorophyceae</taxon>
        <taxon>CS clade</taxon>
        <taxon>Chlamydomonadales</taxon>
        <taxon>Astrephomenaceae</taxon>
        <taxon>Astrephomene</taxon>
    </lineage>
</organism>
<feature type="region of interest" description="Disordered" evidence="1">
    <location>
        <begin position="28"/>
        <end position="55"/>
    </location>
</feature>
<name>A0AAD3E3N1_9CHLO</name>
<feature type="region of interest" description="Disordered" evidence="1">
    <location>
        <begin position="131"/>
        <end position="156"/>
    </location>
</feature>
<dbReference type="AlphaFoldDB" id="A0AAD3E3N1"/>
<feature type="compositionally biased region" description="Polar residues" evidence="1">
    <location>
        <begin position="29"/>
        <end position="52"/>
    </location>
</feature>
<feature type="compositionally biased region" description="Low complexity" evidence="1">
    <location>
        <begin position="243"/>
        <end position="255"/>
    </location>
</feature>
<comment type="caution">
    <text evidence="2">The sequence shown here is derived from an EMBL/GenBank/DDBJ whole genome shotgun (WGS) entry which is preliminary data.</text>
</comment>
<dbReference type="EMBL" id="BMAR01000057">
    <property type="protein sequence ID" value="GFR52014.1"/>
    <property type="molecule type" value="Genomic_DNA"/>
</dbReference>
<feature type="region of interest" description="Disordered" evidence="1">
    <location>
        <begin position="674"/>
        <end position="709"/>
    </location>
</feature>
<accession>A0AAD3E3N1</accession>
<sequence length="866" mass="87122">MCPRQQRNYTTTVPATFMRRTCACISGPRESQTDTGTGPGSCTTHVQGTSAGTGHPWPPRSRLFESHLKSAWQQLQQDSGTSFPLPFEQLTDWISAQGKFSTSADGLAIVLHPNLPEIGLDPNAPAKVSSVDPNGDFPGEATTAVSPRLDSGVSNGGLHANAAHLLLEQRLQPDTPSPASDAAGPVVRSLGGADTDESSGGGITTASRQEGALPRQESVTEAVERSVSRSESAASGGGGDVSDGGATAAVAAAASERTDADDHGTALLADAEVHTDVIAAAGDRTDIAEADPWVHPVAGGGGDDEHVPGESASGGSQEPADISSASAFASASSAAGAGTTVAAASRPTAAPSVALYVPPRQRSGGGAAAPAASSSGGGGAPAASSPAAAAAGAAATPAAVAAAEAAAGGGAGAGDDLELCLAVVLPGEDLVSGLRRALVGGLRARPNRMMTFAEAGLRLAKHRELGAAWRDPASQLPKLKEFAEATVALVPEALKLSYNENWCQWVLHLDTPALRKAALRRAVAAAYPGEDDVSVVRRAAAAALIEAEGPGGVRHSMNMPALGSVVVQTANGPRSRLAAARGTTFSLAAVLTERLTKSPSPSPDDQPNNINNLQQQQQQPPYGRQRSGSNGTGSSGGGGGYISLSPLISGSARFARLDADRLLQDAAAGRLGDLTRVQPVPPRGGAIAGPALMPAAPSPSPAPSPAAAAAASAPAPAPAASGSGAGIPPRVKEALRSAIPEGRPEALAKRALALVAAASLGATHGSGDPPLTLRSSPCGILLAELGLKPPKGAMRALFEEEPEVFQAERPSPNYRITLVHPGLVQLAREHPEQVAAGAALLLKGKSYAGLRLRSVGVLRKRKLAAC</sequence>
<keyword evidence="3" id="KW-1185">Reference proteome</keyword>
<evidence type="ECO:0000313" key="3">
    <source>
        <dbReference type="Proteomes" id="UP001054857"/>
    </source>
</evidence>
<feature type="region of interest" description="Disordered" evidence="1">
    <location>
        <begin position="172"/>
        <end position="260"/>
    </location>
</feature>
<feature type="compositionally biased region" description="Low complexity" evidence="1">
    <location>
        <begin position="603"/>
        <end position="621"/>
    </location>
</feature>
<feature type="region of interest" description="Disordered" evidence="1">
    <location>
        <begin position="361"/>
        <end position="385"/>
    </location>
</feature>
<feature type="region of interest" description="Disordered" evidence="1">
    <location>
        <begin position="288"/>
        <end position="325"/>
    </location>
</feature>